<evidence type="ECO:0008006" key="4">
    <source>
        <dbReference type="Google" id="ProtNLM"/>
    </source>
</evidence>
<name>A0ABZ2N6T4_9BACI</name>
<dbReference type="PROSITE" id="PS51257">
    <property type="entry name" value="PROKAR_LIPOPROTEIN"/>
    <property type="match status" value="1"/>
</dbReference>
<feature type="chain" id="PRO_5045742214" description="Lipoprotein" evidence="1">
    <location>
        <begin position="21"/>
        <end position="386"/>
    </location>
</feature>
<dbReference type="RefSeq" id="WP_338752661.1">
    <property type="nucleotide sequence ID" value="NZ_CP147404.1"/>
</dbReference>
<protein>
    <recommendedName>
        <fullName evidence="4">Lipoprotein</fullName>
    </recommendedName>
</protein>
<organism evidence="2 3">
    <name type="scientific">Bacillus kandeliae</name>
    <dbReference type="NCBI Taxonomy" id="3129297"/>
    <lineage>
        <taxon>Bacteria</taxon>
        <taxon>Bacillati</taxon>
        <taxon>Bacillota</taxon>
        <taxon>Bacilli</taxon>
        <taxon>Bacillales</taxon>
        <taxon>Bacillaceae</taxon>
        <taxon>Bacillus</taxon>
    </lineage>
</organism>
<evidence type="ECO:0000256" key="1">
    <source>
        <dbReference type="SAM" id="SignalP"/>
    </source>
</evidence>
<reference evidence="2 3" key="1">
    <citation type="submission" date="2024-02" db="EMBL/GenBank/DDBJ databases">
        <title>Seven novel Bacillus-like species.</title>
        <authorList>
            <person name="Liu G."/>
        </authorList>
    </citation>
    <scope>NUCLEOTIDE SEQUENCE [LARGE SCALE GENOMIC DNA]</scope>
    <source>
        <strain evidence="2 3">FJAT-52991</strain>
    </source>
</reference>
<feature type="signal peptide" evidence="1">
    <location>
        <begin position="1"/>
        <end position="20"/>
    </location>
</feature>
<accession>A0ABZ2N6T4</accession>
<evidence type="ECO:0000313" key="3">
    <source>
        <dbReference type="Proteomes" id="UP001387364"/>
    </source>
</evidence>
<sequence>MKIKNKMKIAAIVLAGGTLAACGQSPKDQYISSMEKVNEAESGKFEMSIKDFAVSGDGQTQAVANMLKNQLNDIKLTGNYAMPDDGKEYSMDFSVDALGQKIGFEMLGNQENAYLSTGYVTSMVDIVNQFSGGQATVDDTKLKEIEGKYIDLKAVAESEDTSGATGTEKLEDLDLKTAIQYQKDLQKEFIKYLEDDVDDERFTEKEGKLSFTINKKDLEKLDGIQEKLVEKNKDYKQYTSDVATTLKDVDKLDIKTVIDEKTNKQTYDVNIESKENDIDSYSYKFHIVNTPSDKAKDVKIPSKDQLVSKEQLNEIMDAAAGTTSLDATGTDSTVVKWTDAEFNQVMSIVKQNEGSYNAEQSKQILEQYKVYMTDEQYKAMEQELSK</sequence>
<gene>
    <name evidence="2" type="ORF">WDJ61_01095</name>
</gene>
<dbReference type="EMBL" id="CP147404">
    <property type="protein sequence ID" value="WXB93336.1"/>
    <property type="molecule type" value="Genomic_DNA"/>
</dbReference>
<keyword evidence="1" id="KW-0732">Signal</keyword>
<evidence type="ECO:0000313" key="2">
    <source>
        <dbReference type="EMBL" id="WXB93336.1"/>
    </source>
</evidence>
<keyword evidence="3" id="KW-1185">Reference proteome</keyword>
<proteinExistence type="predicted"/>
<dbReference type="Proteomes" id="UP001387364">
    <property type="component" value="Chromosome"/>
</dbReference>